<dbReference type="Gene3D" id="1.20.58.2190">
    <property type="match status" value="1"/>
</dbReference>
<protein>
    <submittedName>
        <fullName evidence="9">Uncharacterized protein LOC109473935 isoform X2</fullName>
    </submittedName>
</protein>
<feature type="compositionally biased region" description="Basic and acidic residues" evidence="6">
    <location>
        <begin position="243"/>
        <end position="260"/>
    </location>
</feature>
<dbReference type="SUPFAM" id="SSF48695">
    <property type="entry name" value="Multiheme cytochromes"/>
    <property type="match status" value="1"/>
</dbReference>
<dbReference type="RefSeq" id="XP_019629670.1">
    <property type="nucleotide sequence ID" value="XM_019774111.1"/>
</dbReference>
<dbReference type="PROSITE" id="PS50199">
    <property type="entry name" value="ZF_RANBP2_2"/>
    <property type="match status" value="1"/>
</dbReference>
<dbReference type="GO" id="GO:0008270">
    <property type="term" value="F:zinc ion binding"/>
    <property type="evidence" value="ECO:0007669"/>
    <property type="project" value="UniProtKB-KW"/>
</dbReference>
<dbReference type="GeneID" id="109473935"/>
<dbReference type="InterPro" id="IPR036280">
    <property type="entry name" value="Multihaem_cyt_sf"/>
</dbReference>
<feature type="region of interest" description="Disordered" evidence="6">
    <location>
        <begin position="498"/>
        <end position="595"/>
    </location>
</feature>
<keyword evidence="1" id="KW-0479">Metal-binding</keyword>
<feature type="compositionally biased region" description="Polar residues" evidence="6">
    <location>
        <begin position="500"/>
        <end position="520"/>
    </location>
</feature>
<dbReference type="SMART" id="SM00547">
    <property type="entry name" value="ZnF_RBZ"/>
    <property type="match status" value="3"/>
</dbReference>
<dbReference type="InterPro" id="IPR036339">
    <property type="entry name" value="PUB-like_dom_sf"/>
</dbReference>
<dbReference type="PANTHER" id="PTHR15326:SF2">
    <property type="entry name" value="PROTEIN TAMOZHENNIC"/>
    <property type="match status" value="1"/>
</dbReference>
<feature type="compositionally biased region" description="Polar residues" evidence="6">
    <location>
        <begin position="261"/>
        <end position="274"/>
    </location>
</feature>
<dbReference type="GO" id="GO:0005737">
    <property type="term" value="C:cytoplasm"/>
    <property type="evidence" value="ECO:0007669"/>
    <property type="project" value="TreeGrafter"/>
</dbReference>
<feature type="region of interest" description="Disordered" evidence="6">
    <location>
        <begin position="213"/>
        <end position="320"/>
    </location>
</feature>
<feature type="compositionally biased region" description="Polar residues" evidence="6">
    <location>
        <begin position="572"/>
        <end position="595"/>
    </location>
</feature>
<evidence type="ECO:0000256" key="3">
    <source>
        <dbReference type="ARBA" id="ARBA00022833"/>
    </source>
</evidence>
<keyword evidence="8" id="KW-1185">Reference proteome</keyword>
<dbReference type="Pfam" id="PF21388">
    <property type="entry name" value="SPATA2_PUB-like"/>
    <property type="match status" value="1"/>
</dbReference>
<reference evidence="9" key="1">
    <citation type="submission" date="2025-08" db="UniProtKB">
        <authorList>
            <consortium name="RefSeq"/>
        </authorList>
    </citation>
    <scope>IDENTIFICATION</scope>
    <source>
        <tissue evidence="9">Gonad</tissue>
    </source>
</reference>
<dbReference type="InterPro" id="IPR001876">
    <property type="entry name" value="Znf_RanBP2"/>
</dbReference>
<dbReference type="AlphaFoldDB" id="A0A6P4YJR8"/>
<dbReference type="PANTHER" id="PTHR15326">
    <property type="entry name" value="SPERMATOGENESIS-ASSOCIATED PROTEIN 2/TAMOZHENNIC"/>
    <property type="match status" value="1"/>
</dbReference>
<comment type="similarity">
    <text evidence="4">Belongs to the SPATA2 family.</text>
</comment>
<dbReference type="InterPro" id="IPR048839">
    <property type="entry name" value="SPATA2_PUB-like"/>
</dbReference>
<proteinExistence type="inferred from homology"/>
<keyword evidence="3" id="KW-0862">Zinc</keyword>
<evidence type="ECO:0000259" key="7">
    <source>
        <dbReference type="PROSITE" id="PS50199"/>
    </source>
</evidence>
<evidence type="ECO:0000256" key="6">
    <source>
        <dbReference type="SAM" id="MobiDB-lite"/>
    </source>
</evidence>
<feature type="compositionally biased region" description="Basic and acidic residues" evidence="6">
    <location>
        <begin position="302"/>
        <end position="320"/>
    </location>
</feature>
<feature type="domain" description="RanBP2-type" evidence="7">
    <location>
        <begin position="639"/>
        <end position="671"/>
    </location>
</feature>
<evidence type="ECO:0000256" key="1">
    <source>
        <dbReference type="ARBA" id="ARBA00022723"/>
    </source>
</evidence>
<dbReference type="OrthoDB" id="9989817at2759"/>
<dbReference type="SUPFAM" id="SSF143503">
    <property type="entry name" value="PUG domain-like"/>
    <property type="match status" value="1"/>
</dbReference>
<name>A0A6P4YJR8_BRABE</name>
<dbReference type="PROSITE" id="PS01358">
    <property type="entry name" value="ZF_RANBP2_1"/>
    <property type="match status" value="1"/>
</dbReference>
<dbReference type="CDD" id="cd09212">
    <property type="entry name" value="PUB"/>
    <property type="match status" value="1"/>
</dbReference>
<evidence type="ECO:0000313" key="9">
    <source>
        <dbReference type="RefSeq" id="XP_019629670.1"/>
    </source>
</evidence>
<keyword evidence="2 5" id="KW-0863">Zinc-finger</keyword>
<evidence type="ECO:0000256" key="4">
    <source>
        <dbReference type="ARBA" id="ARBA00038142"/>
    </source>
</evidence>
<evidence type="ECO:0000256" key="2">
    <source>
        <dbReference type="ARBA" id="ARBA00022771"/>
    </source>
</evidence>
<organism evidence="8 9">
    <name type="scientific">Branchiostoma belcheri</name>
    <name type="common">Amphioxus</name>
    <dbReference type="NCBI Taxonomy" id="7741"/>
    <lineage>
        <taxon>Eukaryota</taxon>
        <taxon>Metazoa</taxon>
        <taxon>Chordata</taxon>
        <taxon>Cephalochordata</taxon>
        <taxon>Leptocardii</taxon>
        <taxon>Amphioxiformes</taxon>
        <taxon>Branchiostomatidae</taxon>
        <taxon>Branchiostoma</taxon>
    </lineage>
</organism>
<dbReference type="Proteomes" id="UP000515135">
    <property type="component" value="Unplaced"/>
</dbReference>
<accession>A0A6P4YJR8</accession>
<sequence>MDTTNRKKEDLRRAVQKRYQHLIHEEATGGANNAAHQAKYGVTQRQDLLRLAKEYLACIEHDEKFVVVSFDNLVMAALERKVDFKKIAEVFGKLEQFGTNLILYPWRQEFKKIKTYTAVFWCQVNAVLPHSAEDVLSLLGYSKKNNVFVLQRVPPEEKLLTVAVDLFLCQAEALVMEDVYNEMSDRGFLPRQVVQARQRMVGDRIECANFMRKQMRPDGTPQFSNVKGDSPKITHDITGSSGRHRDSKEVAKEKLDRSSSRDISQLKTVQSRTRGSTKSAYTGTSGYSSLGSRAQGLTTPSHMEKKDREKPGSWDESWTTKHDLGVDGAEDLLLGDESQIRQSFDIRYPPDDIHLPTTHDEHIMASMAEVFGPEDIESQGQTSKTTHLPDTTGSVQNVPYRAELYKSDYNRYLLDVASLSKGHTAGPVPQPPPVHHPPYGVAVNPPQQPRPFGGDILHDLQTDSARGYEVTPMSTQLNRFPAGPTGLPDGETARLPRESSWLTKDMSSSRLYKGQQTSIHPTAGKTSEDVADGPGEQNFRDGLGQPAGRRRGSLYDNVDGPEEASGLPGSDGKTSPQVANLVKSSSPDKVQSGGNLTKNSHWTCWYCNASNDLTAHLCVRCHTNNMGGQSNSIYGQTEKPGQGKNWSCHFCTTINSTSSIVCLECGKSRFPGAEAQPLNIGGRQCQVCTFVNHPSATKCSVCNEVLTSASGTCL</sequence>
<feature type="compositionally biased region" description="Low complexity" evidence="6">
    <location>
        <begin position="276"/>
        <end position="292"/>
    </location>
</feature>
<evidence type="ECO:0000313" key="8">
    <source>
        <dbReference type="Proteomes" id="UP000515135"/>
    </source>
</evidence>
<gene>
    <name evidence="9" type="primary">LOC109473935</name>
</gene>
<evidence type="ECO:0000256" key="5">
    <source>
        <dbReference type="PROSITE-ProRule" id="PRU00322"/>
    </source>
</evidence>